<dbReference type="SUPFAM" id="SSF88723">
    <property type="entry name" value="PIN domain-like"/>
    <property type="match status" value="1"/>
</dbReference>
<accession>A0A7U3ZHW4</accession>
<reference evidence="3" key="1">
    <citation type="submission" date="2011-06" db="EMBL/GenBank/DDBJ databases">
        <title>The complete genome of chromosome of Runella slithyformis DSM 19594.</title>
        <authorList>
            <consortium name="US DOE Joint Genome Institute (JGI-PGF)"/>
            <person name="Lucas S."/>
            <person name="Han J."/>
            <person name="Lapidus A."/>
            <person name="Bruce D."/>
            <person name="Goodwin L."/>
            <person name="Pitluck S."/>
            <person name="Peters L."/>
            <person name="Kyrpides N."/>
            <person name="Mavromatis K."/>
            <person name="Ivanova N."/>
            <person name="Ovchinnikova G."/>
            <person name="Zhang X."/>
            <person name="Misra M."/>
            <person name="Detter J.C."/>
            <person name="Tapia R."/>
            <person name="Han C."/>
            <person name="Land M."/>
            <person name="Hauser L."/>
            <person name="Markowitz V."/>
            <person name="Cheng J.-F."/>
            <person name="Hugenholtz P."/>
            <person name="Woyke T."/>
            <person name="Wu D."/>
            <person name="Tindall B."/>
            <person name="Faehrich R."/>
            <person name="Brambilla E."/>
            <person name="Klenk H.-P."/>
            <person name="Eisen J.A."/>
        </authorList>
    </citation>
    <scope>NUCLEOTIDE SEQUENCE [LARGE SCALE GENOMIC DNA]</scope>
    <source>
        <strain evidence="3">ATCC 29530 / DSM 19594 / LMG 11500 / NCIMB 11436 / LSU 4</strain>
    </source>
</reference>
<gene>
    <name evidence="2" type="ordered locus">Runsl_1006</name>
</gene>
<dbReference type="RefSeq" id="WP_013926756.1">
    <property type="nucleotide sequence ID" value="NC_015703.1"/>
</dbReference>
<dbReference type="InterPro" id="IPR029060">
    <property type="entry name" value="PIN-like_dom_sf"/>
</dbReference>
<feature type="domain" description="PIN" evidence="1">
    <location>
        <begin position="5"/>
        <end position="118"/>
    </location>
</feature>
<dbReference type="Gene3D" id="3.40.50.1010">
    <property type="entry name" value="5'-nuclease"/>
    <property type="match status" value="1"/>
</dbReference>
<reference evidence="2 3" key="2">
    <citation type="journal article" date="2012" name="Stand. Genomic Sci.">
        <title>Complete genome sequence of the aquatic bacterium Runella slithyformis type strain (LSU 4(T)).</title>
        <authorList>
            <person name="Copeland A."/>
            <person name="Zhang X."/>
            <person name="Misra M."/>
            <person name="Lapidus A."/>
            <person name="Nolan M."/>
            <person name="Lucas S."/>
            <person name="Deshpande S."/>
            <person name="Cheng J.F."/>
            <person name="Tapia R."/>
            <person name="Goodwin L.A."/>
            <person name="Pitluck S."/>
            <person name="Liolios K."/>
            <person name="Pagani I."/>
            <person name="Ivanova N."/>
            <person name="Mikhailova N."/>
            <person name="Pati A."/>
            <person name="Chen A."/>
            <person name="Palaniappan K."/>
            <person name="Land M."/>
            <person name="Hauser L."/>
            <person name="Pan C."/>
            <person name="Jeffries C.D."/>
            <person name="Detter J.C."/>
            <person name="Brambilla E.M."/>
            <person name="Rohde M."/>
            <person name="Djao O.D."/>
            <person name="Goker M."/>
            <person name="Sikorski J."/>
            <person name="Tindall B.J."/>
            <person name="Woyke T."/>
            <person name="Bristow J."/>
            <person name="Eisen J.A."/>
            <person name="Markowitz V."/>
            <person name="Hugenholtz P."/>
            <person name="Kyrpides N.C."/>
            <person name="Klenk H.P."/>
            <person name="Mavromatis K."/>
        </authorList>
    </citation>
    <scope>NUCLEOTIDE SEQUENCE [LARGE SCALE GENOMIC DNA]</scope>
    <source>
        <strain evidence="3">ATCC 29530 / DSM 19594 / LMG 11500 / NCIMB 11436 / LSU 4</strain>
    </source>
</reference>
<dbReference type="Proteomes" id="UP000000493">
    <property type="component" value="Chromosome"/>
</dbReference>
<proteinExistence type="predicted"/>
<evidence type="ECO:0000313" key="2">
    <source>
        <dbReference type="EMBL" id="AEI47437.1"/>
    </source>
</evidence>
<name>A0A7U3ZHW4_RUNSL</name>
<dbReference type="EMBL" id="CP002859">
    <property type="protein sequence ID" value="AEI47437.1"/>
    <property type="molecule type" value="Genomic_DNA"/>
</dbReference>
<dbReference type="Pfam" id="PF10130">
    <property type="entry name" value="PIN_2"/>
    <property type="match status" value="1"/>
</dbReference>
<organism evidence="2 3">
    <name type="scientific">Runella slithyformis (strain ATCC 29530 / DSM 19594 / LMG 11500 / NCIMB 11436 / LSU 4)</name>
    <dbReference type="NCBI Taxonomy" id="761193"/>
    <lineage>
        <taxon>Bacteria</taxon>
        <taxon>Pseudomonadati</taxon>
        <taxon>Bacteroidota</taxon>
        <taxon>Cytophagia</taxon>
        <taxon>Cytophagales</taxon>
        <taxon>Spirosomataceae</taxon>
        <taxon>Runella</taxon>
    </lineage>
</organism>
<dbReference type="InterPro" id="IPR002716">
    <property type="entry name" value="PIN_dom"/>
</dbReference>
<dbReference type="KEGG" id="rsi:Runsl_1006"/>
<evidence type="ECO:0000313" key="3">
    <source>
        <dbReference type="Proteomes" id="UP000000493"/>
    </source>
</evidence>
<sequence length="140" mass="16478">MSDFVIDANILMSILISGKSSYRPILHHYQFICPDFALVEIDKYSSVIQHKTKLSTQELRQWTYSVLREITFLPRYILEPEVLQKARNLVEGVDEKDLSYVALAMQLDIVLLTRDIPLYTYARKSGFRKMLLFDEFLRKI</sequence>
<keyword evidence="3" id="KW-1185">Reference proteome</keyword>
<protein>
    <recommendedName>
        <fullName evidence="1">PIN domain-containing protein</fullName>
    </recommendedName>
</protein>
<evidence type="ECO:0000259" key="1">
    <source>
        <dbReference type="Pfam" id="PF10130"/>
    </source>
</evidence>
<dbReference type="AlphaFoldDB" id="A0A7U3ZHW4"/>